<protein>
    <recommendedName>
        <fullName evidence="4">Restriction endonuclease</fullName>
    </recommendedName>
</protein>
<feature type="compositionally biased region" description="Gly residues" evidence="1">
    <location>
        <begin position="109"/>
        <end position="129"/>
    </location>
</feature>
<accession>A0A1G9N5A2</accession>
<dbReference type="STRING" id="1196353.SAMN05444921_101481"/>
<feature type="compositionally biased region" description="Pro residues" evidence="1">
    <location>
        <begin position="169"/>
        <end position="180"/>
    </location>
</feature>
<sequence>MGDHVPVRCPVCRRAHTFASPVYPCACGAPLAPPLLQGAPAEPIRHRTWTDDWVTVRCPACGRQDQWPQPELGCPCGTVLRIPVRPVTATPEASEGAAAARRSTAAASGAGGSFGGSGAGGAGGPGGPGAPGPGAFDSGDSRYAGPVDAAGAPVPTGPADGPAEDCPLSVPPRAEPVPRPAFRPVTIRTARDAVTAAALYLRWLGFREVVQPEERTTAGIDLRAQGLVAQVDPTTRPVTLRAVECLWLNGLNSSAASVLFSLAGYSADARARADDLGVPLFVMDLTGVPEPVNGPAKDLLSTGA</sequence>
<dbReference type="EMBL" id="FNHI01000001">
    <property type="protein sequence ID" value="SDL81650.1"/>
    <property type="molecule type" value="Genomic_DNA"/>
</dbReference>
<dbReference type="AlphaFoldDB" id="A0A1G9N5A2"/>
<dbReference type="RefSeq" id="WP_208867647.1">
    <property type="nucleotide sequence ID" value="NZ_FNHI01000001.1"/>
</dbReference>
<evidence type="ECO:0008006" key="4">
    <source>
        <dbReference type="Google" id="ProtNLM"/>
    </source>
</evidence>
<organism evidence="2 3">
    <name type="scientific">Streptomyces wuyuanensis</name>
    <dbReference type="NCBI Taxonomy" id="1196353"/>
    <lineage>
        <taxon>Bacteria</taxon>
        <taxon>Bacillati</taxon>
        <taxon>Actinomycetota</taxon>
        <taxon>Actinomycetes</taxon>
        <taxon>Kitasatosporales</taxon>
        <taxon>Streptomycetaceae</taxon>
        <taxon>Streptomyces</taxon>
    </lineage>
</organism>
<reference evidence="3" key="1">
    <citation type="submission" date="2016-10" db="EMBL/GenBank/DDBJ databases">
        <authorList>
            <person name="Varghese N."/>
            <person name="Submissions S."/>
        </authorList>
    </citation>
    <scope>NUCLEOTIDE SEQUENCE [LARGE SCALE GENOMIC DNA]</scope>
    <source>
        <strain evidence="3">CGMCC 4.7042</strain>
    </source>
</reference>
<evidence type="ECO:0000256" key="1">
    <source>
        <dbReference type="SAM" id="MobiDB-lite"/>
    </source>
</evidence>
<feature type="region of interest" description="Disordered" evidence="1">
    <location>
        <begin position="93"/>
        <end position="180"/>
    </location>
</feature>
<feature type="compositionally biased region" description="Low complexity" evidence="1">
    <location>
        <begin position="133"/>
        <end position="161"/>
    </location>
</feature>
<keyword evidence="3" id="KW-1185">Reference proteome</keyword>
<dbReference type="Proteomes" id="UP000199063">
    <property type="component" value="Unassembled WGS sequence"/>
</dbReference>
<proteinExistence type="predicted"/>
<dbReference type="GeneID" id="40827815"/>
<feature type="compositionally biased region" description="Low complexity" evidence="1">
    <location>
        <begin position="93"/>
        <end position="108"/>
    </location>
</feature>
<gene>
    <name evidence="2" type="ORF">SAMN05444921_101481</name>
</gene>
<evidence type="ECO:0000313" key="3">
    <source>
        <dbReference type="Proteomes" id="UP000199063"/>
    </source>
</evidence>
<name>A0A1G9N5A2_9ACTN</name>
<evidence type="ECO:0000313" key="2">
    <source>
        <dbReference type="EMBL" id="SDL81650.1"/>
    </source>
</evidence>